<evidence type="ECO:0000313" key="4">
    <source>
        <dbReference type="EMBL" id="OMF51964.1"/>
    </source>
</evidence>
<dbReference type="InterPro" id="IPR020476">
    <property type="entry name" value="Nudix_hydrolase"/>
</dbReference>
<keyword evidence="2" id="KW-0378">Hydrolase</keyword>
<evidence type="ECO:0000259" key="3">
    <source>
        <dbReference type="PROSITE" id="PS51462"/>
    </source>
</evidence>
<comment type="cofactor">
    <cofactor evidence="1">
        <name>Mg(2+)</name>
        <dbReference type="ChEBI" id="CHEBI:18420"/>
    </cofactor>
</comment>
<dbReference type="SUPFAM" id="SSF55811">
    <property type="entry name" value="Nudix"/>
    <property type="match status" value="1"/>
</dbReference>
<dbReference type="PANTHER" id="PTHR43046:SF14">
    <property type="entry name" value="MUTT_NUDIX FAMILY PROTEIN"/>
    <property type="match status" value="1"/>
</dbReference>
<dbReference type="PROSITE" id="PS51462">
    <property type="entry name" value="NUDIX"/>
    <property type="match status" value="1"/>
</dbReference>
<name>A0A1R1EJF9_9BACL</name>
<dbReference type="RefSeq" id="WP_076173390.1">
    <property type="nucleotide sequence ID" value="NZ_MRTP01000008.1"/>
</dbReference>
<dbReference type="CDD" id="cd18880">
    <property type="entry name" value="NUDIX_ADPRase"/>
    <property type="match status" value="1"/>
</dbReference>
<dbReference type="Gene3D" id="3.90.79.10">
    <property type="entry name" value="Nucleoside Triphosphate Pyrophosphohydrolase"/>
    <property type="match status" value="1"/>
</dbReference>
<evidence type="ECO:0000313" key="5">
    <source>
        <dbReference type="Proteomes" id="UP000187172"/>
    </source>
</evidence>
<evidence type="ECO:0000256" key="1">
    <source>
        <dbReference type="ARBA" id="ARBA00001946"/>
    </source>
</evidence>
<sequence length="164" mass="19038">MIRNTARALIIQDGLLLAIKKERPEVGVYYTLPGGAQEIGETIEQTLQRECLEELGIDVAEHKFICIREYISKNHEYSFIMKEVHAVEFIYECRIKATDTFVSSQADIGQIGMEWIPTESIKQSVSASDQSSKTYQFPETTRDFFREYFRDQGLELYRSKNYES</sequence>
<dbReference type="AlphaFoldDB" id="A0A1R1EJF9"/>
<gene>
    <name evidence="4" type="ORF">BK138_24350</name>
</gene>
<dbReference type="InterPro" id="IPR015797">
    <property type="entry name" value="NUDIX_hydrolase-like_dom_sf"/>
</dbReference>
<dbReference type="EMBL" id="MRTP01000008">
    <property type="protein sequence ID" value="OMF51964.1"/>
    <property type="molecule type" value="Genomic_DNA"/>
</dbReference>
<accession>A0A1R1EJF9</accession>
<dbReference type="Pfam" id="PF00293">
    <property type="entry name" value="NUDIX"/>
    <property type="match status" value="1"/>
</dbReference>
<organism evidence="4 5">
    <name type="scientific">Paenibacillus rhizosphaerae</name>
    <dbReference type="NCBI Taxonomy" id="297318"/>
    <lineage>
        <taxon>Bacteria</taxon>
        <taxon>Bacillati</taxon>
        <taxon>Bacillota</taxon>
        <taxon>Bacilli</taxon>
        <taxon>Bacillales</taxon>
        <taxon>Paenibacillaceae</taxon>
        <taxon>Paenibacillus</taxon>
    </lineage>
</organism>
<dbReference type="InterPro" id="IPR000086">
    <property type="entry name" value="NUDIX_hydrolase_dom"/>
</dbReference>
<protein>
    <recommendedName>
        <fullName evidence="3">Nudix hydrolase domain-containing protein</fullName>
    </recommendedName>
</protein>
<feature type="domain" description="Nudix hydrolase" evidence="3">
    <location>
        <begin position="1"/>
        <end position="138"/>
    </location>
</feature>
<evidence type="ECO:0000256" key="2">
    <source>
        <dbReference type="ARBA" id="ARBA00022801"/>
    </source>
</evidence>
<reference evidence="4 5" key="1">
    <citation type="submission" date="2016-11" db="EMBL/GenBank/DDBJ databases">
        <title>Paenibacillus species isolates.</title>
        <authorList>
            <person name="Beno S.M."/>
        </authorList>
    </citation>
    <scope>NUCLEOTIDE SEQUENCE [LARGE SCALE GENOMIC DNA]</scope>
    <source>
        <strain evidence="4 5">FSL R5-0378</strain>
    </source>
</reference>
<dbReference type="GO" id="GO:0016787">
    <property type="term" value="F:hydrolase activity"/>
    <property type="evidence" value="ECO:0007669"/>
    <property type="project" value="UniProtKB-KW"/>
</dbReference>
<dbReference type="PRINTS" id="PR00502">
    <property type="entry name" value="NUDIXFAMILY"/>
</dbReference>
<dbReference type="STRING" id="297318.BK138_24350"/>
<dbReference type="PANTHER" id="PTHR43046">
    <property type="entry name" value="GDP-MANNOSE MANNOSYL HYDROLASE"/>
    <property type="match status" value="1"/>
</dbReference>
<proteinExistence type="predicted"/>
<dbReference type="Proteomes" id="UP000187172">
    <property type="component" value="Unassembled WGS sequence"/>
</dbReference>
<keyword evidence="5" id="KW-1185">Reference proteome</keyword>
<comment type="caution">
    <text evidence="4">The sequence shown here is derived from an EMBL/GenBank/DDBJ whole genome shotgun (WGS) entry which is preliminary data.</text>
</comment>